<feature type="transmembrane region" description="Helical" evidence="1">
    <location>
        <begin position="388"/>
        <end position="407"/>
    </location>
</feature>
<evidence type="ECO:0000313" key="3">
    <source>
        <dbReference type="Proteomes" id="UP000178405"/>
    </source>
</evidence>
<dbReference type="AlphaFoldDB" id="A0A1F5XCS5"/>
<proteinExistence type="predicted"/>
<evidence type="ECO:0000256" key="1">
    <source>
        <dbReference type="SAM" id="Phobius"/>
    </source>
</evidence>
<feature type="transmembrane region" description="Helical" evidence="1">
    <location>
        <begin position="281"/>
        <end position="300"/>
    </location>
</feature>
<reference evidence="2 3" key="1">
    <citation type="journal article" date="2016" name="Nat. Commun.">
        <title>Thousands of microbial genomes shed light on interconnected biogeochemical processes in an aquifer system.</title>
        <authorList>
            <person name="Anantharaman K."/>
            <person name="Brown C.T."/>
            <person name="Hug L.A."/>
            <person name="Sharon I."/>
            <person name="Castelle C.J."/>
            <person name="Probst A.J."/>
            <person name="Thomas B.C."/>
            <person name="Singh A."/>
            <person name="Wilkins M.J."/>
            <person name="Karaoz U."/>
            <person name="Brodie E.L."/>
            <person name="Williams K.H."/>
            <person name="Hubbard S.S."/>
            <person name="Banfield J.F."/>
        </authorList>
    </citation>
    <scope>NUCLEOTIDE SEQUENCE [LARGE SCALE GENOMIC DNA]</scope>
</reference>
<feature type="transmembrane region" description="Helical" evidence="1">
    <location>
        <begin position="254"/>
        <end position="275"/>
    </location>
</feature>
<feature type="transmembrane region" description="Helical" evidence="1">
    <location>
        <begin position="95"/>
        <end position="115"/>
    </location>
</feature>
<feature type="transmembrane region" description="Helical" evidence="1">
    <location>
        <begin position="177"/>
        <end position="209"/>
    </location>
</feature>
<organism evidence="2 3">
    <name type="scientific">Candidatus Giovannonibacteria bacterium RIFCSPLOWO2_02_44_8</name>
    <dbReference type="NCBI Taxonomy" id="1798355"/>
    <lineage>
        <taxon>Bacteria</taxon>
        <taxon>Candidatus Giovannoniibacteriota</taxon>
    </lineage>
</organism>
<gene>
    <name evidence="2" type="ORF">A2Z63_01100</name>
</gene>
<accession>A0A1F5XCS5</accession>
<feature type="transmembrane region" description="Helical" evidence="1">
    <location>
        <begin position="358"/>
        <end position="376"/>
    </location>
</feature>
<evidence type="ECO:0000313" key="2">
    <source>
        <dbReference type="EMBL" id="OGF85649.1"/>
    </source>
</evidence>
<feature type="transmembrane region" description="Helical" evidence="1">
    <location>
        <begin position="12"/>
        <end position="33"/>
    </location>
</feature>
<sequence length="595" mass="68465">MKEDIYARRVTKIFIVFSALYIAALFVYSNFLVPRPYYIQTTDIENGYYYDARLIYNGLPTRTVTHPATPLFYIYSNFFIFTGDDIASTQEFLRIIYFAQAVFNILVLMFFIRLMPKTQSRAVDVFALSFILASPSFLTYQDYIGADSLIIILGLPYLLFVYELIRSERKSPRSFLLLGLFTGFVIASKFSFLLLAIPSFIALALAVYLQKDWRSIKRLALLPFVALASFLFFISRVVYRMPSIINQVVFRDNLSNVSGISGFAKALFVNTNYLFLNRPVFSLAISIIIFSFASLFIIFSSKLIRKKISFSDEDKKIIPQLMLGLFGIAALAFTLVSSGDIPGNMAKGEELGVLLRNIALPLLIFPFMVMTIIQVARRIGWELNKKTYFILITLGLLLISESVLKHVSYRDHLIESTLERIKKTDEKLLSFAPKGENFAIWATDAKYAFGPASFHYWGNHKYAWNSFDEELRKTFDPVGFFQFRVAGQLVGQNRLDVIDRNYALPKILQDNAKLARLYLWWRAKFPSPKETDNILTGEDFGENPKAIMFPEAEREISQKDDTKLIEFLEYRFGYKFTKRIESIEGRDWTIFTAAD</sequence>
<name>A0A1F5XCS5_9BACT</name>
<feature type="transmembrane region" description="Helical" evidence="1">
    <location>
        <begin position="146"/>
        <end position="165"/>
    </location>
</feature>
<dbReference type="Proteomes" id="UP000178405">
    <property type="component" value="Unassembled WGS sequence"/>
</dbReference>
<feature type="transmembrane region" description="Helical" evidence="1">
    <location>
        <begin position="321"/>
        <end position="338"/>
    </location>
</feature>
<feature type="transmembrane region" description="Helical" evidence="1">
    <location>
        <begin position="215"/>
        <end position="234"/>
    </location>
</feature>
<keyword evidence="1" id="KW-0812">Transmembrane</keyword>
<protein>
    <recommendedName>
        <fullName evidence="4">Glycosyltransferase RgtA/B/C/D-like domain-containing protein</fullName>
    </recommendedName>
</protein>
<keyword evidence="1" id="KW-1133">Transmembrane helix</keyword>
<dbReference type="EMBL" id="MFIH01000018">
    <property type="protein sequence ID" value="OGF85649.1"/>
    <property type="molecule type" value="Genomic_DNA"/>
</dbReference>
<comment type="caution">
    <text evidence="2">The sequence shown here is derived from an EMBL/GenBank/DDBJ whole genome shotgun (WGS) entry which is preliminary data.</text>
</comment>
<keyword evidence="1" id="KW-0472">Membrane</keyword>
<evidence type="ECO:0008006" key="4">
    <source>
        <dbReference type="Google" id="ProtNLM"/>
    </source>
</evidence>